<evidence type="ECO:0008006" key="6">
    <source>
        <dbReference type="Google" id="ProtNLM"/>
    </source>
</evidence>
<dbReference type="EMBL" id="RBXX01000002">
    <property type="protein sequence ID" value="RKT85835.1"/>
    <property type="molecule type" value="Genomic_DNA"/>
</dbReference>
<name>A0A1I4T779_9PSEU</name>
<keyword evidence="5" id="KW-1185">Reference proteome</keyword>
<feature type="signal peptide" evidence="1">
    <location>
        <begin position="1"/>
        <end position="27"/>
    </location>
</feature>
<gene>
    <name evidence="2" type="ORF">ATL45_4191</name>
    <name evidence="3" type="ORF">SAMN05421805_1011313</name>
</gene>
<evidence type="ECO:0000313" key="2">
    <source>
        <dbReference type="EMBL" id="RKT85835.1"/>
    </source>
</evidence>
<dbReference type="AlphaFoldDB" id="A0A1I4T779"/>
<evidence type="ECO:0000313" key="5">
    <source>
        <dbReference type="Proteomes" id="UP000270697"/>
    </source>
</evidence>
<accession>A0A1I4T779</accession>
<evidence type="ECO:0000256" key="1">
    <source>
        <dbReference type="SAM" id="SignalP"/>
    </source>
</evidence>
<keyword evidence="1" id="KW-0732">Signal</keyword>
<protein>
    <recommendedName>
        <fullName evidence="6">Secreted protein</fullName>
    </recommendedName>
</protein>
<feature type="chain" id="PRO_5011647575" description="Secreted protein" evidence="1">
    <location>
        <begin position="28"/>
        <end position="173"/>
    </location>
</feature>
<dbReference type="Proteomes" id="UP000270697">
    <property type="component" value="Unassembled WGS sequence"/>
</dbReference>
<evidence type="ECO:0000313" key="4">
    <source>
        <dbReference type="Proteomes" id="UP000199398"/>
    </source>
</evidence>
<dbReference type="OrthoDB" id="3697261at2"/>
<dbReference type="Proteomes" id="UP000199398">
    <property type="component" value="Unassembled WGS sequence"/>
</dbReference>
<reference evidence="3 4" key="1">
    <citation type="submission" date="2016-10" db="EMBL/GenBank/DDBJ databases">
        <authorList>
            <person name="de Groot N.N."/>
        </authorList>
    </citation>
    <scope>NUCLEOTIDE SEQUENCE [LARGE SCALE GENOMIC DNA]</scope>
    <source>
        <strain evidence="3 4">CPCC 201259</strain>
    </source>
</reference>
<sequence length="173" mass="18471">MWESWSRVACAVVFAAGLAGGSGTAVAQSSQGVRDVDWRNAEFTVPAVGPCPQQSVAFAGGAAEVGNWVYRFTPEREVGFADVTGEGVEDALILVECGPRDSEYSRALVAMTEGPQPLGTVVSPPVWTQVPDGFTVHDGEIAVRIEDFDTGGSWTERYRWAQSARAFVRVDGS</sequence>
<proteinExistence type="predicted"/>
<organism evidence="3 4">
    <name type="scientific">Saccharopolyspora antimicrobica</name>
    <dbReference type="NCBI Taxonomy" id="455193"/>
    <lineage>
        <taxon>Bacteria</taxon>
        <taxon>Bacillati</taxon>
        <taxon>Actinomycetota</taxon>
        <taxon>Actinomycetes</taxon>
        <taxon>Pseudonocardiales</taxon>
        <taxon>Pseudonocardiaceae</taxon>
        <taxon>Saccharopolyspora</taxon>
    </lineage>
</organism>
<evidence type="ECO:0000313" key="3">
    <source>
        <dbReference type="EMBL" id="SFM72505.1"/>
    </source>
</evidence>
<reference evidence="2 5" key="2">
    <citation type="submission" date="2018-10" db="EMBL/GenBank/DDBJ databases">
        <title>Sequencing the genomes of 1000 actinobacteria strains.</title>
        <authorList>
            <person name="Klenk H.-P."/>
        </authorList>
    </citation>
    <scope>NUCLEOTIDE SEQUENCE [LARGE SCALE GENOMIC DNA]</scope>
    <source>
        <strain evidence="2 5">DSM 45119</strain>
    </source>
</reference>
<dbReference type="EMBL" id="FOUP01000001">
    <property type="protein sequence ID" value="SFM72505.1"/>
    <property type="molecule type" value="Genomic_DNA"/>
</dbReference>